<evidence type="ECO:0000313" key="2">
    <source>
        <dbReference type="Proteomes" id="UP000234857"/>
    </source>
</evidence>
<evidence type="ECO:0000313" key="1">
    <source>
        <dbReference type="EMBL" id="PLX17589.1"/>
    </source>
</evidence>
<keyword evidence="1" id="KW-0808">Transferase</keyword>
<dbReference type="EMBL" id="PKTG01000085">
    <property type="protein sequence ID" value="PLX17589.1"/>
    <property type="molecule type" value="Genomic_DNA"/>
</dbReference>
<dbReference type="AlphaFoldDB" id="A0A2N5ZG23"/>
<dbReference type="CDD" id="cd02440">
    <property type="entry name" value="AdoMet_MTases"/>
    <property type="match status" value="1"/>
</dbReference>
<sequence length="185" mass="21819">MKEEFLEPYLRRLRIRHIERFIEADDVVLDIGCGKDAQFLRSISGSIRSGVGLDYKANEYRSENLNIIRTSLDKGLHLKDNSFNKVFMLAVLEHIQDPQKLLKEVHRLLKTDGDLIMTVPSNLAKHVLEFLSYRLNLVSRAEIMDHKKYYNRQSLKRLSKKTGFFMTYHDYFECFMNNIAVFKKI</sequence>
<dbReference type="Proteomes" id="UP000234857">
    <property type="component" value="Unassembled WGS sequence"/>
</dbReference>
<dbReference type="InterPro" id="IPR029063">
    <property type="entry name" value="SAM-dependent_MTases_sf"/>
</dbReference>
<dbReference type="SUPFAM" id="SSF53335">
    <property type="entry name" value="S-adenosyl-L-methionine-dependent methyltransferases"/>
    <property type="match status" value="1"/>
</dbReference>
<keyword evidence="1" id="KW-0489">Methyltransferase</keyword>
<proteinExistence type="predicted"/>
<comment type="caution">
    <text evidence="1">The sequence shown here is derived from an EMBL/GenBank/DDBJ whole genome shotgun (WGS) entry which is preliminary data.</text>
</comment>
<dbReference type="GO" id="GO:0032259">
    <property type="term" value="P:methylation"/>
    <property type="evidence" value="ECO:0007669"/>
    <property type="project" value="UniProtKB-KW"/>
</dbReference>
<reference evidence="1 2" key="1">
    <citation type="submission" date="2017-11" db="EMBL/GenBank/DDBJ databases">
        <title>Genome-resolved metagenomics identifies genetic mobility, metabolic interactions, and unexpected diversity in perchlorate-reducing communities.</title>
        <authorList>
            <person name="Barnum T.P."/>
            <person name="Figueroa I.A."/>
            <person name="Carlstrom C.I."/>
            <person name="Lucas L.N."/>
            <person name="Engelbrektson A.L."/>
            <person name="Coates J.D."/>
        </authorList>
    </citation>
    <scope>NUCLEOTIDE SEQUENCE [LARGE SCALE GENOMIC DNA]</scope>
    <source>
        <strain evidence="1">BM706</strain>
    </source>
</reference>
<accession>A0A2N5ZG23</accession>
<protein>
    <submittedName>
        <fullName evidence="1">Class I SAM-dependent methyltransferase</fullName>
    </submittedName>
</protein>
<dbReference type="Gene3D" id="3.40.50.150">
    <property type="entry name" value="Vaccinia Virus protein VP39"/>
    <property type="match status" value="1"/>
</dbReference>
<dbReference type="Pfam" id="PF13489">
    <property type="entry name" value="Methyltransf_23"/>
    <property type="match status" value="1"/>
</dbReference>
<gene>
    <name evidence="1" type="ORF">C0601_07415</name>
</gene>
<dbReference type="GO" id="GO:0008168">
    <property type="term" value="F:methyltransferase activity"/>
    <property type="evidence" value="ECO:0007669"/>
    <property type="project" value="UniProtKB-KW"/>
</dbReference>
<name>A0A2N5ZG23_MUIH1</name>
<organism evidence="1 2">
    <name type="scientific">Muiribacterium halophilum</name>
    <dbReference type="NCBI Taxonomy" id="2053465"/>
    <lineage>
        <taxon>Bacteria</taxon>
        <taxon>Candidatus Muiribacteriota</taxon>
        <taxon>Candidatus Muiribacteriia</taxon>
        <taxon>Candidatus Muiribacteriales</taxon>
        <taxon>Candidatus Muiribacteriaceae</taxon>
        <taxon>Candidatus Muiribacterium</taxon>
    </lineage>
</organism>